<accession>A0A1H9Q575</accession>
<evidence type="ECO:0000313" key="1">
    <source>
        <dbReference type="EMBL" id="SER55594.1"/>
    </source>
</evidence>
<dbReference type="AlphaFoldDB" id="A0A1H9Q575"/>
<dbReference type="EMBL" id="FOEQ01000009">
    <property type="protein sequence ID" value="SER55594.1"/>
    <property type="molecule type" value="Genomic_DNA"/>
</dbReference>
<proteinExistence type="predicted"/>
<name>A0A1H9Q575_9PSED</name>
<organism evidence="1 2">
    <name type="scientific">Pseudomonas soli</name>
    <dbReference type="NCBI Taxonomy" id="1306993"/>
    <lineage>
        <taxon>Bacteria</taxon>
        <taxon>Pseudomonadati</taxon>
        <taxon>Pseudomonadota</taxon>
        <taxon>Gammaproteobacteria</taxon>
        <taxon>Pseudomonadales</taxon>
        <taxon>Pseudomonadaceae</taxon>
        <taxon>Pseudomonas</taxon>
    </lineage>
</organism>
<protein>
    <submittedName>
        <fullName evidence="1">Uncharacterized protein</fullName>
    </submittedName>
</protein>
<reference evidence="1 2" key="1">
    <citation type="submission" date="2016-10" db="EMBL/GenBank/DDBJ databases">
        <authorList>
            <person name="de Groot N.N."/>
        </authorList>
    </citation>
    <scope>NUCLEOTIDE SEQUENCE [LARGE SCALE GENOMIC DNA]</scope>
    <source>
        <strain evidence="1 2">LMG 27941</strain>
    </source>
</reference>
<evidence type="ECO:0000313" key="2">
    <source>
        <dbReference type="Proteomes" id="UP000199221"/>
    </source>
</evidence>
<sequence>MAGKFVAYRESDQQLLFDTDLICYGLRKSGYLQFVENWPQKYLRSAQLDPNNGANWTNDPTPKEPIYGISLSSWRSPIVFLVGDGSPCGEMLDSGIKTLLFVGASASTKAYVFDLMTDDGPITGLKCYKENPWELTFNSGQPPLNIIASVQAPGLGRLVSPNYDDRYEAYDGGYNSMIGTNGGTTYFQMKSYVDVPVVAGELAAAITFTRSAGCNGSFSGAGGFEFGCQEGCGGYNGGVRFMFTVAAATTRDIVGSFPYNYWRQIPEIFPHALVIKTSGLPFPFN</sequence>
<dbReference type="RefSeq" id="WP_094011957.1">
    <property type="nucleotide sequence ID" value="NZ_FOEQ01000009.1"/>
</dbReference>
<dbReference type="Proteomes" id="UP000199221">
    <property type="component" value="Unassembled WGS sequence"/>
</dbReference>
<gene>
    <name evidence="1" type="ORF">SAMN05216230_109104</name>
</gene>